<dbReference type="InterPro" id="IPR018485">
    <property type="entry name" value="FGGY_C"/>
</dbReference>
<feature type="binding site" evidence="9">
    <location>
        <position position="243"/>
    </location>
    <ligand>
        <name>glycerol</name>
        <dbReference type="ChEBI" id="CHEBI:17754"/>
    </ligand>
</feature>
<feature type="binding site" evidence="9">
    <location>
        <position position="264"/>
    </location>
    <ligand>
        <name>ATP</name>
        <dbReference type="ChEBI" id="CHEBI:30616"/>
    </ligand>
</feature>
<evidence type="ECO:0000256" key="8">
    <source>
        <dbReference type="ARBA" id="ARBA00052101"/>
    </source>
</evidence>
<dbReference type="RefSeq" id="WP_168875414.1">
    <property type="nucleotide sequence ID" value="NZ_JABAIM010000001.1"/>
</dbReference>
<feature type="binding site" evidence="9">
    <location>
        <position position="307"/>
    </location>
    <ligand>
        <name>ATP</name>
        <dbReference type="ChEBI" id="CHEBI:30616"/>
    </ligand>
</feature>
<evidence type="ECO:0000256" key="2">
    <source>
        <dbReference type="ARBA" id="ARBA00009156"/>
    </source>
</evidence>
<dbReference type="Pfam" id="PF02782">
    <property type="entry name" value="FGGY_C"/>
    <property type="match status" value="1"/>
</dbReference>
<accession>A0A847S203</accession>
<feature type="binding site" evidence="9">
    <location>
        <position position="81"/>
    </location>
    <ligand>
        <name>sn-glycerol 3-phosphate</name>
        <dbReference type="ChEBI" id="CHEBI:57597"/>
    </ligand>
</feature>
<dbReference type="InterPro" id="IPR005999">
    <property type="entry name" value="Glycerol_kin"/>
</dbReference>
<dbReference type="HAMAP" id="MF_00186">
    <property type="entry name" value="Glycerol_kin"/>
    <property type="match status" value="1"/>
</dbReference>
<dbReference type="InterPro" id="IPR000577">
    <property type="entry name" value="Carb_kinase_FGGY"/>
</dbReference>
<feature type="binding site" evidence="9">
    <location>
        <position position="11"/>
    </location>
    <ligand>
        <name>ATP</name>
        <dbReference type="ChEBI" id="CHEBI:30616"/>
    </ligand>
</feature>
<dbReference type="PANTHER" id="PTHR10196:SF69">
    <property type="entry name" value="GLYCEROL KINASE"/>
    <property type="match status" value="1"/>
</dbReference>
<dbReference type="Pfam" id="PF00370">
    <property type="entry name" value="FGGY_N"/>
    <property type="match status" value="1"/>
</dbReference>
<feature type="binding site" evidence="9">
    <location>
        <position position="11"/>
    </location>
    <ligand>
        <name>ADP</name>
        <dbReference type="ChEBI" id="CHEBI:456216"/>
    </ligand>
</feature>
<dbReference type="GO" id="GO:0005829">
    <property type="term" value="C:cytosol"/>
    <property type="evidence" value="ECO:0007669"/>
    <property type="project" value="TreeGrafter"/>
</dbReference>
<evidence type="ECO:0000256" key="10">
    <source>
        <dbReference type="RuleBase" id="RU003733"/>
    </source>
</evidence>
<dbReference type="Proteomes" id="UP000587991">
    <property type="component" value="Unassembled WGS sequence"/>
</dbReference>
<dbReference type="EC" id="2.7.1.30" evidence="9"/>
<dbReference type="GO" id="GO:0004370">
    <property type="term" value="F:glycerol kinase activity"/>
    <property type="evidence" value="ECO:0007669"/>
    <property type="project" value="UniProtKB-UniRule"/>
</dbReference>
<dbReference type="GO" id="GO:0019563">
    <property type="term" value="P:glycerol catabolic process"/>
    <property type="evidence" value="ECO:0007669"/>
    <property type="project" value="UniProtKB-UniRule"/>
</dbReference>
<dbReference type="GO" id="GO:0006072">
    <property type="term" value="P:glycerol-3-phosphate metabolic process"/>
    <property type="evidence" value="ECO:0007669"/>
    <property type="project" value="InterPro"/>
</dbReference>
<evidence type="ECO:0000256" key="4">
    <source>
        <dbReference type="ARBA" id="ARBA00022741"/>
    </source>
</evidence>
<gene>
    <name evidence="9 13" type="primary">glpK</name>
    <name evidence="13" type="ORF">HF682_01085</name>
</gene>
<feature type="binding site" evidence="9">
    <location>
        <position position="81"/>
    </location>
    <ligand>
        <name>glycerol</name>
        <dbReference type="ChEBI" id="CHEBI:17754"/>
    </ligand>
</feature>
<name>A0A847S203_9NEIS</name>
<feature type="binding site" evidence="9">
    <location>
        <position position="82"/>
    </location>
    <ligand>
        <name>sn-glycerol 3-phosphate</name>
        <dbReference type="ChEBI" id="CHEBI:57597"/>
    </ligand>
</feature>
<dbReference type="UniPathway" id="UPA00618">
    <property type="reaction ID" value="UER00672"/>
</dbReference>
<feature type="binding site" evidence="9">
    <location>
        <position position="242"/>
    </location>
    <ligand>
        <name>sn-glycerol 3-phosphate</name>
        <dbReference type="ChEBI" id="CHEBI:57597"/>
    </ligand>
</feature>
<keyword evidence="3 9" id="KW-0808">Transferase</keyword>
<dbReference type="SUPFAM" id="SSF53067">
    <property type="entry name" value="Actin-like ATPase domain"/>
    <property type="match status" value="2"/>
</dbReference>
<evidence type="ECO:0000256" key="7">
    <source>
        <dbReference type="ARBA" id="ARBA00022840"/>
    </source>
</evidence>
<evidence type="ECO:0000259" key="12">
    <source>
        <dbReference type="Pfam" id="PF02782"/>
    </source>
</evidence>
<dbReference type="EMBL" id="JABAIM010000001">
    <property type="protein sequence ID" value="NLR73754.1"/>
    <property type="molecule type" value="Genomic_DNA"/>
</dbReference>
<evidence type="ECO:0000256" key="1">
    <source>
        <dbReference type="ARBA" id="ARBA00005190"/>
    </source>
</evidence>
<feature type="binding site" evidence="9">
    <location>
        <position position="408"/>
    </location>
    <ligand>
        <name>ATP</name>
        <dbReference type="ChEBI" id="CHEBI:30616"/>
    </ligand>
</feature>
<keyword evidence="14" id="KW-1185">Reference proteome</keyword>
<dbReference type="NCBIfam" id="TIGR01311">
    <property type="entry name" value="glycerol_kin"/>
    <property type="match status" value="1"/>
</dbReference>
<comment type="pathway">
    <text evidence="1 9">Polyol metabolism; glycerol degradation via glycerol kinase pathway; sn-glycerol 3-phosphate from glycerol: step 1/1.</text>
</comment>
<evidence type="ECO:0000259" key="11">
    <source>
        <dbReference type="Pfam" id="PF00370"/>
    </source>
</evidence>
<dbReference type="GO" id="GO:0005524">
    <property type="term" value="F:ATP binding"/>
    <property type="evidence" value="ECO:0007669"/>
    <property type="project" value="UniProtKB-UniRule"/>
</dbReference>
<evidence type="ECO:0000313" key="13">
    <source>
        <dbReference type="EMBL" id="NLR73754.1"/>
    </source>
</evidence>
<protein>
    <recommendedName>
        <fullName evidence="9">Glycerol kinase</fullName>
        <ecNumber evidence="9">2.7.1.30</ecNumber>
    </recommendedName>
    <alternativeName>
        <fullName evidence="9">ATP:glycerol 3-phosphotransferase</fullName>
    </alternativeName>
    <alternativeName>
        <fullName evidence="9">Glycerokinase</fullName>
        <shortName evidence="9">GK</shortName>
    </alternativeName>
</protein>
<proteinExistence type="inferred from homology"/>
<dbReference type="FunFam" id="3.30.420.40:FF:000007">
    <property type="entry name" value="Glycerol kinase"/>
    <property type="match status" value="1"/>
</dbReference>
<reference evidence="13 14" key="1">
    <citation type="submission" date="2020-04" db="EMBL/GenBank/DDBJ databases">
        <title>Draft genome of Leeia sp. IMCC25680.</title>
        <authorList>
            <person name="Song J."/>
            <person name="Cho J.-C."/>
        </authorList>
    </citation>
    <scope>NUCLEOTIDE SEQUENCE [LARGE SCALE GENOMIC DNA]</scope>
    <source>
        <strain evidence="13 14">IMCC25680</strain>
    </source>
</reference>
<feature type="binding site" evidence="9">
    <location>
        <position position="311"/>
    </location>
    <ligand>
        <name>ATP</name>
        <dbReference type="ChEBI" id="CHEBI:30616"/>
    </ligand>
</feature>
<feature type="binding site" evidence="9">
    <location>
        <position position="264"/>
    </location>
    <ligand>
        <name>ADP</name>
        <dbReference type="ChEBI" id="CHEBI:456216"/>
    </ligand>
</feature>
<comment type="catalytic activity">
    <reaction evidence="8 9">
        <text>glycerol + ATP = sn-glycerol 3-phosphate + ADP + H(+)</text>
        <dbReference type="Rhea" id="RHEA:21644"/>
        <dbReference type="ChEBI" id="CHEBI:15378"/>
        <dbReference type="ChEBI" id="CHEBI:17754"/>
        <dbReference type="ChEBI" id="CHEBI:30616"/>
        <dbReference type="ChEBI" id="CHEBI:57597"/>
        <dbReference type="ChEBI" id="CHEBI:456216"/>
        <dbReference type="EC" id="2.7.1.30"/>
    </reaction>
</comment>
<comment type="similarity">
    <text evidence="2 9 10">Belongs to the FGGY kinase family.</text>
</comment>
<feature type="domain" description="Carbohydrate kinase FGGY C-terminal" evidence="12">
    <location>
        <begin position="259"/>
        <end position="447"/>
    </location>
</feature>
<feature type="binding site" evidence="9">
    <location>
        <position position="242"/>
    </location>
    <ligand>
        <name>glycerol</name>
        <dbReference type="ChEBI" id="CHEBI:17754"/>
    </ligand>
</feature>
<feature type="binding site" evidence="9">
    <location>
        <position position="13"/>
    </location>
    <ligand>
        <name>ATP</name>
        <dbReference type="ChEBI" id="CHEBI:30616"/>
    </ligand>
</feature>
<evidence type="ECO:0000256" key="6">
    <source>
        <dbReference type="ARBA" id="ARBA00022798"/>
    </source>
</evidence>
<feature type="binding site" evidence="9">
    <location>
        <position position="412"/>
    </location>
    <ligand>
        <name>ADP</name>
        <dbReference type="ChEBI" id="CHEBI:456216"/>
    </ligand>
</feature>
<feature type="binding site" evidence="9">
    <location>
        <position position="15"/>
    </location>
    <ligand>
        <name>ADP</name>
        <dbReference type="ChEBI" id="CHEBI:456216"/>
    </ligand>
</feature>
<comment type="caution">
    <text evidence="13">The sequence shown here is derived from an EMBL/GenBank/DDBJ whole genome shotgun (WGS) entry which is preliminary data.</text>
</comment>
<feature type="binding site" evidence="9">
    <location>
        <position position="307"/>
    </location>
    <ligand>
        <name>ADP</name>
        <dbReference type="ChEBI" id="CHEBI:456216"/>
    </ligand>
</feature>
<dbReference type="CDD" id="cd07786">
    <property type="entry name" value="FGGY_EcGK_like"/>
    <property type="match status" value="1"/>
</dbReference>
<dbReference type="Gene3D" id="3.30.420.40">
    <property type="match status" value="2"/>
</dbReference>
<dbReference type="PROSITE" id="PS00445">
    <property type="entry name" value="FGGY_KINASES_2"/>
    <property type="match status" value="1"/>
</dbReference>
<dbReference type="InterPro" id="IPR018484">
    <property type="entry name" value="FGGY_N"/>
</dbReference>
<evidence type="ECO:0000256" key="5">
    <source>
        <dbReference type="ARBA" id="ARBA00022777"/>
    </source>
</evidence>
<feature type="binding site" evidence="9">
    <location>
        <position position="133"/>
    </location>
    <ligand>
        <name>sn-glycerol 3-phosphate</name>
        <dbReference type="ChEBI" id="CHEBI:57597"/>
    </ligand>
</feature>
<evidence type="ECO:0000313" key="14">
    <source>
        <dbReference type="Proteomes" id="UP000587991"/>
    </source>
</evidence>
<dbReference type="PANTHER" id="PTHR10196">
    <property type="entry name" value="SUGAR KINASE"/>
    <property type="match status" value="1"/>
</dbReference>
<comment type="function">
    <text evidence="9">Key enzyme in the regulation of glycerol uptake and metabolism. Catalyzes the phosphorylation of glycerol to yield sn-glycerol 3-phosphate.</text>
</comment>
<dbReference type="PROSITE" id="PS00933">
    <property type="entry name" value="FGGY_KINASES_1"/>
    <property type="match status" value="1"/>
</dbReference>
<organism evidence="13 14">
    <name type="scientific">Leeia aquatica</name>
    <dbReference type="NCBI Taxonomy" id="2725557"/>
    <lineage>
        <taxon>Bacteria</taxon>
        <taxon>Pseudomonadati</taxon>
        <taxon>Pseudomonadota</taxon>
        <taxon>Betaproteobacteria</taxon>
        <taxon>Neisseriales</taxon>
        <taxon>Leeiaceae</taxon>
        <taxon>Leeia</taxon>
    </lineage>
</organism>
<dbReference type="InterPro" id="IPR043129">
    <property type="entry name" value="ATPase_NBD"/>
</dbReference>
<keyword evidence="7 9" id="KW-0067">ATP-binding</keyword>
<sequence>MRYVLALDQGTTSSRSILFDEQANIVATAQQEFPQIFPHSGWVEHDPEAIWQSQLHTLRSVLHKAGVSAAQVASIGITNQRETTVVWDRQTGYPIYNAIVWQDRRTADHCEQLRQAGHEALFRERTGLVLDPYFSGTKLAWLLDHVPGARAQAQAGKLAFGTIDSWLTWRLSGGRSHVTDVSNASRTLMFDIHRGCWDDDLLALLNIPRGMLPEVRPSCAPMGVLDVSLLGTAVPIGGMAGDQQAALFGQGCHQPGMAKNTYGTGCFMLLQTGSEARVSTHGLLTTAAAQFGDQPHYALEGSVFMGGAVVQWLRDGLGIIEHAAEIESLANSVPDSGGVYLVPAFTGLGAPHWDPHARGGLLGLSRGTNRAHIARAALEAIAFQSAELLLAMQADASQPVTELRVDGGAAANATLLQFQADLLGIPVLRPKVLETTALGAAYLAGLQAGVWQGLDELQSQWQLDHRFEPRMSRDEAQQRLAGWLKAVGRVGAWAT</sequence>
<evidence type="ECO:0000256" key="9">
    <source>
        <dbReference type="HAMAP-Rule" id="MF_00186"/>
    </source>
</evidence>
<feature type="domain" description="Carbohydrate kinase FGGY N-terminal" evidence="11">
    <location>
        <begin position="3"/>
        <end position="249"/>
    </location>
</feature>
<keyword evidence="5 9" id="KW-0418">Kinase</keyword>
<keyword evidence="6 9" id="KW-0319">Glycerol metabolism</keyword>
<feature type="binding site" evidence="9">
    <location>
        <position position="11"/>
    </location>
    <ligand>
        <name>sn-glycerol 3-phosphate</name>
        <dbReference type="ChEBI" id="CHEBI:57597"/>
    </ligand>
</feature>
<feature type="binding site" evidence="9">
    <location>
        <position position="82"/>
    </location>
    <ligand>
        <name>glycerol</name>
        <dbReference type="ChEBI" id="CHEBI:17754"/>
    </ligand>
</feature>
<dbReference type="InterPro" id="IPR018483">
    <property type="entry name" value="Carb_kinase_FGGY_CS"/>
</dbReference>
<feature type="binding site" evidence="9">
    <location>
        <position position="133"/>
    </location>
    <ligand>
        <name>glycerol</name>
        <dbReference type="ChEBI" id="CHEBI:17754"/>
    </ligand>
</feature>
<dbReference type="AlphaFoldDB" id="A0A847S203"/>
<comment type="activity regulation">
    <text evidence="9">Inhibited by fructose 1,6-bisphosphate (FBP).</text>
</comment>
<keyword evidence="4 9" id="KW-0547">Nucleotide-binding</keyword>
<dbReference type="FunFam" id="3.30.420.40:FF:000008">
    <property type="entry name" value="Glycerol kinase"/>
    <property type="match status" value="1"/>
</dbReference>
<evidence type="ECO:0000256" key="3">
    <source>
        <dbReference type="ARBA" id="ARBA00022679"/>
    </source>
</evidence>
<feature type="binding site" evidence="9">
    <location>
        <position position="12"/>
    </location>
    <ligand>
        <name>ATP</name>
        <dbReference type="ChEBI" id="CHEBI:30616"/>
    </ligand>
</feature>
<dbReference type="PIRSF" id="PIRSF000538">
    <property type="entry name" value="GlpK"/>
    <property type="match status" value="1"/>
</dbReference>
<dbReference type="NCBIfam" id="NF000756">
    <property type="entry name" value="PRK00047.1"/>
    <property type="match status" value="1"/>
</dbReference>
<feature type="binding site" evidence="9">
    <location>
        <position position="408"/>
    </location>
    <ligand>
        <name>ADP</name>
        <dbReference type="ChEBI" id="CHEBI:456216"/>
    </ligand>
</feature>